<dbReference type="Proteomes" id="UP001162992">
    <property type="component" value="Chromosome 18"/>
</dbReference>
<comment type="caution">
    <text evidence="1">The sequence shown here is derived from an EMBL/GenBank/DDBJ whole genome shotgun (WGS) entry which is preliminary data.</text>
</comment>
<sequence>MSRRKDLEGRSSGRAPQFIVGSPLEPARASAANPNDFKANPNGVPAAAAASPDSRDLGRRRQRIERARFCADEGVRAGTQAVTTALLATSIPMSALKPEHSFYKDK</sequence>
<organism evidence="1 2">
    <name type="scientific">Diphasiastrum complanatum</name>
    <name type="common">Issler's clubmoss</name>
    <name type="synonym">Lycopodium complanatum</name>
    <dbReference type="NCBI Taxonomy" id="34168"/>
    <lineage>
        <taxon>Eukaryota</taxon>
        <taxon>Viridiplantae</taxon>
        <taxon>Streptophyta</taxon>
        <taxon>Embryophyta</taxon>
        <taxon>Tracheophyta</taxon>
        <taxon>Lycopodiopsida</taxon>
        <taxon>Lycopodiales</taxon>
        <taxon>Lycopodiaceae</taxon>
        <taxon>Lycopodioideae</taxon>
        <taxon>Diphasiastrum</taxon>
    </lineage>
</organism>
<proteinExistence type="predicted"/>
<gene>
    <name evidence="1" type="ORF">O6H91_18G053000</name>
</gene>
<accession>A0ACC2B176</accession>
<protein>
    <submittedName>
        <fullName evidence="1">Uncharacterized protein</fullName>
    </submittedName>
</protein>
<evidence type="ECO:0000313" key="1">
    <source>
        <dbReference type="EMBL" id="KAJ7523533.1"/>
    </source>
</evidence>
<name>A0ACC2B176_DIPCM</name>
<dbReference type="EMBL" id="CM055109">
    <property type="protein sequence ID" value="KAJ7523533.1"/>
    <property type="molecule type" value="Genomic_DNA"/>
</dbReference>
<evidence type="ECO:0000313" key="2">
    <source>
        <dbReference type="Proteomes" id="UP001162992"/>
    </source>
</evidence>
<reference evidence="2" key="1">
    <citation type="journal article" date="2024" name="Proc. Natl. Acad. Sci. U.S.A.">
        <title>Extraordinary preservation of gene collinearity over three hundred million years revealed in homosporous lycophytes.</title>
        <authorList>
            <person name="Li C."/>
            <person name="Wickell D."/>
            <person name="Kuo L.Y."/>
            <person name="Chen X."/>
            <person name="Nie B."/>
            <person name="Liao X."/>
            <person name="Peng D."/>
            <person name="Ji J."/>
            <person name="Jenkins J."/>
            <person name="Williams M."/>
            <person name="Shu S."/>
            <person name="Plott C."/>
            <person name="Barry K."/>
            <person name="Rajasekar S."/>
            <person name="Grimwood J."/>
            <person name="Han X."/>
            <person name="Sun S."/>
            <person name="Hou Z."/>
            <person name="He W."/>
            <person name="Dai G."/>
            <person name="Sun C."/>
            <person name="Schmutz J."/>
            <person name="Leebens-Mack J.H."/>
            <person name="Li F.W."/>
            <person name="Wang L."/>
        </authorList>
    </citation>
    <scope>NUCLEOTIDE SEQUENCE [LARGE SCALE GENOMIC DNA]</scope>
    <source>
        <strain evidence="2">cv. PW_Plant_1</strain>
    </source>
</reference>
<keyword evidence="2" id="KW-1185">Reference proteome</keyword>